<evidence type="ECO:0000256" key="10">
    <source>
        <dbReference type="RuleBase" id="RU365087"/>
    </source>
</evidence>
<dbReference type="Proteomes" id="UP000199041">
    <property type="component" value="Unassembled WGS sequence"/>
</dbReference>
<dbReference type="PANTHER" id="PTHR34182">
    <property type="entry name" value="PROTEIN-EXPORT MEMBRANE PROTEIN SECG"/>
    <property type="match status" value="1"/>
</dbReference>
<protein>
    <recommendedName>
        <fullName evidence="10">Protein-export membrane protein SecG</fullName>
    </recommendedName>
</protein>
<keyword evidence="3 10" id="KW-0813">Transport</keyword>
<keyword evidence="8 10" id="KW-0811">Translocation</keyword>
<evidence type="ECO:0000256" key="3">
    <source>
        <dbReference type="ARBA" id="ARBA00022448"/>
    </source>
</evidence>
<evidence type="ECO:0000256" key="6">
    <source>
        <dbReference type="ARBA" id="ARBA00022927"/>
    </source>
</evidence>
<dbReference type="STRING" id="551991.SAMN05192529_1398"/>
<evidence type="ECO:0000256" key="1">
    <source>
        <dbReference type="ARBA" id="ARBA00004651"/>
    </source>
</evidence>
<dbReference type="GO" id="GO:0043952">
    <property type="term" value="P:protein transport by the Sec complex"/>
    <property type="evidence" value="ECO:0007669"/>
    <property type="project" value="TreeGrafter"/>
</dbReference>
<dbReference type="RefSeq" id="WP_091401408.1">
    <property type="nucleotide sequence ID" value="NZ_FNQY01000039.1"/>
</dbReference>
<gene>
    <name evidence="12" type="ORF">SAMN05192529_1398</name>
</gene>
<keyword evidence="9 10" id="KW-0472">Membrane</keyword>
<dbReference type="Pfam" id="PF03840">
    <property type="entry name" value="SecG"/>
    <property type="match status" value="1"/>
</dbReference>
<keyword evidence="5 10" id="KW-0812">Transmembrane</keyword>
<dbReference type="InterPro" id="IPR004692">
    <property type="entry name" value="SecG"/>
</dbReference>
<organism evidence="12 13">
    <name type="scientific">Arachidicoccus rhizosphaerae</name>
    <dbReference type="NCBI Taxonomy" id="551991"/>
    <lineage>
        <taxon>Bacteria</taxon>
        <taxon>Pseudomonadati</taxon>
        <taxon>Bacteroidota</taxon>
        <taxon>Chitinophagia</taxon>
        <taxon>Chitinophagales</taxon>
        <taxon>Chitinophagaceae</taxon>
        <taxon>Arachidicoccus</taxon>
    </lineage>
</organism>
<evidence type="ECO:0000313" key="12">
    <source>
        <dbReference type="EMBL" id="SEA65191.1"/>
    </source>
</evidence>
<keyword evidence="4 10" id="KW-1003">Cell membrane</keyword>
<evidence type="ECO:0000256" key="2">
    <source>
        <dbReference type="ARBA" id="ARBA00008445"/>
    </source>
</evidence>
<reference evidence="12 13" key="1">
    <citation type="submission" date="2016-10" db="EMBL/GenBank/DDBJ databases">
        <authorList>
            <person name="de Groot N.N."/>
        </authorList>
    </citation>
    <scope>NUCLEOTIDE SEQUENCE [LARGE SCALE GENOMIC DNA]</scope>
    <source>
        <strain evidence="12 13">Vu-144</strain>
    </source>
</reference>
<evidence type="ECO:0000256" key="8">
    <source>
        <dbReference type="ARBA" id="ARBA00023010"/>
    </source>
</evidence>
<comment type="subcellular location">
    <subcellularLocation>
        <location evidence="1 10">Cell membrane</location>
        <topology evidence="1 10">Multi-pass membrane protein</topology>
    </subcellularLocation>
</comment>
<name>A0A1H4CXT4_9BACT</name>
<keyword evidence="13" id="KW-1185">Reference proteome</keyword>
<dbReference type="AlphaFoldDB" id="A0A1H4CXT4"/>
<evidence type="ECO:0000256" key="4">
    <source>
        <dbReference type="ARBA" id="ARBA00022475"/>
    </source>
</evidence>
<dbReference type="GO" id="GO:0015450">
    <property type="term" value="F:protein-transporting ATPase activity"/>
    <property type="evidence" value="ECO:0007669"/>
    <property type="project" value="UniProtKB-UniRule"/>
</dbReference>
<feature type="compositionally biased region" description="Low complexity" evidence="11">
    <location>
        <begin position="93"/>
        <end position="121"/>
    </location>
</feature>
<dbReference type="GO" id="GO:0009306">
    <property type="term" value="P:protein secretion"/>
    <property type="evidence" value="ECO:0007669"/>
    <property type="project" value="UniProtKB-UniRule"/>
</dbReference>
<evidence type="ECO:0000313" key="13">
    <source>
        <dbReference type="Proteomes" id="UP000199041"/>
    </source>
</evidence>
<dbReference type="GO" id="GO:0065002">
    <property type="term" value="P:intracellular protein transmembrane transport"/>
    <property type="evidence" value="ECO:0007669"/>
    <property type="project" value="TreeGrafter"/>
</dbReference>
<comment type="function">
    <text evidence="10">Involved in protein export. Participates in an early event of protein translocation.</text>
</comment>
<dbReference type="GO" id="GO:0005886">
    <property type="term" value="C:plasma membrane"/>
    <property type="evidence" value="ECO:0007669"/>
    <property type="project" value="UniProtKB-SubCell"/>
</dbReference>
<keyword evidence="7 10" id="KW-1133">Transmembrane helix</keyword>
<evidence type="ECO:0000256" key="7">
    <source>
        <dbReference type="ARBA" id="ARBA00022989"/>
    </source>
</evidence>
<dbReference type="PANTHER" id="PTHR34182:SF1">
    <property type="entry name" value="PROTEIN-EXPORT MEMBRANE PROTEIN SECG"/>
    <property type="match status" value="1"/>
</dbReference>
<evidence type="ECO:0000256" key="9">
    <source>
        <dbReference type="ARBA" id="ARBA00023136"/>
    </source>
</evidence>
<proteinExistence type="inferred from homology"/>
<sequence>MALLFFILVIIVSIVLAFFVLIQNPEGGGLSGSIGGFSNQIMGVKKTNNVLEKGTWLFALIIGLMCLFSVVLFTGSHSGGGALDQLNTNVKTQTAQPAQAPAQSATPAEAPASQPAEAPAK</sequence>
<dbReference type="EMBL" id="FNQY01000039">
    <property type="protein sequence ID" value="SEA65191.1"/>
    <property type="molecule type" value="Genomic_DNA"/>
</dbReference>
<evidence type="ECO:0000256" key="11">
    <source>
        <dbReference type="SAM" id="MobiDB-lite"/>
    </source>
</evidence>
<feature type="transmembrane region" description="Helical" evidence="10">
    <location>
        <begin position="56"/>
        <end position="75"/>
    </location>
</feature>
<comment type="caution">
    <text evidence="10">Lacks conserved residue(s) required for the propagation of feature annotation.</text>
</comment>
<dbReference type="OrthoDB" id="1122493at2"/>
<comment type="similarity">
    <text evidence="2 10">Belongs to the SecG family.</text>
</comment>
<accession>A0A1H4CXT4</accession>
<evidence type="ECO:0000256" key="5">
    <source>
        <dbReference type="ARBA" id="ARBA00022692"/>
    </source>
</evidence>
<keyword evidence="6 10" id="KW-0653">Protein transport</keyword>
<dbReference type="NCBIfam" id="TIGR00810">
    <property type="entry name" value="secG"/>
    <property type="match status" value="1"/>
</dbReference>
<feature type="region of interest" description="Disordered" evidence="11">
    <location>
        <begin position="92"/>
        <end position="121"/>
    </location>
</feature>